<dbReference type="Pfam" id="PF01063">
    <property type="entry name" value="Aminotran_4"/>
    <property type="match status" value="1"/>
</dbReference>
<reference evidence="2 3" key="1">
    <citation type="submission" date="2020-12" db="EMBL/GenBank/DDBJ databases">
        <title>Oil enriched cultivation method for isolating marine PHA-producing bacteria.</title>
        <authorList>
            <person name="Zheng W."/>
            <person name="Yu S."/>
            <person name="Huang Y."/>
        </authorList>
    </citation>
    <scope>NUCLEOTIDE SEQUENCE [LARGE SCALE GENOMIC DNA]</scope>
    <source>
        <strain evidence="2 3">SN0-2</strain>
    </source>
</reference>
<organism evidence="2 3">
    <name type="scientific">Microbulbifer salipaludis</name>
    <dbReference type="NCBI Taxonomy" id="187980"/>
    <lineage>
        <taxon>Bacteria</taxon>
        <taxon>Pseudomonadati</taxon>
        <taxon>Pseudomonadota</taxon>
        <taxon>Gammaproteobacteria</taxon>
        <taxon>Cellvibrionales</taxon>
        <taxon>Microbulbiferaceae</taxon>
        <taxon>Microbulbifer</taxon>
    </lineage>
</organism>
<dbReference type="Gene3D" id="3.30.470.10">
    <property type="match status" value="1"/>
</dbReference>
<gene>
    <name evidence="2" type="ORF">JF535_11535</name>
</gene>
<proteinExistence type="inferred from homology"/>
<dbReference type="PANTHER" id="PTHR42743:SF2">
    <property type="entry name" value="AMINODEOXYCHORISMATE LYASE"/>
    <property type="match status" value="1"/>
</dbReference>
<keyword evidence="3" id="KW-1185">Reference proteome</keyword>
<dbReference type="InterPro" id="IPR001544">
    <property type="entry name" value="Aminotrans_IV"/>
</dbReference>
<evidence type="ECO:0000256" key="1">
    <source>
        <dbReference type="ARBA" id="ARBA00009320"/>
    </source>
</evidence>
<dbReference type="GO" id="GO:0008483">
    <property type="term" value="F:transaminase activity"/>
    <property type="evidence" value="ECO:0007669"/>
    <property type="project" value="UniProtKB-KW"/>
</dbReference>
<evidence type="ECO:0000313" key="2">
    <source>
        <dbReference type="EMBL" id="MBN8431484.1"/>
    </source>
</evidence>
<accession>A0ABS3E867</accession>
<name>A0ABS3E867_9GAMM</name>
<sequence length="301" mass="32545">MNSPDPFFYSSSGLCASLPADEAFSYGVLETMRAVGGRIPLLAQHLARLARAAHPASAIIACIETAAVAIARETAHWPSGARVRLRYGALYGERTWDFSAVPLDANSPWENGVALVRCRTRITPEASHSPFSPERVRYSSDANDVLQDDHPQGCKLLRRDTYRRGEAELGQYTAWLRPDLFCEGLMLDACGHVVEGLHSNLLVCQNGHWRTPSLRTCGVRGVMLGWLASHAEIREDELSLADLEDADEIAVCNAVRGVVPVAQMLLGGAGSDGPETAVDVRNLTRGESTAALQALVASALR</sequence>
<evidence type="ECO:0000313" key="3">
    <source>
        <dbReference type="Proteomes" id="UP000664293"/>
    </source>
</evidence>
<keyword evidence="2" id="KW-0808">Transferase</keyword>
<dbReference type="EMBL" id="JAEKJR010000002">
    <property type="protein sequence ID" value="MBN8431484.1"/>
    <property type="molecule type" value="Genomic_DNA"/>
</dbReference>
<dbReference type="InterPro" id="IPR036038">
    <property type="entry name" value="Aminotransferase-like"/>
</dbReference>
<comment type="caution">
    <text evidence="2">The sequence shown here is derived from an EMBL/GenBank/DDBJ whole genome shotgun (WGS) entry which is preliminary data.</text>
</comment>
<dbReference type="RefSeq" id="WP_340674168.1">
    <property type="nucleotide sequence ID" value="NZ_JAEKJR010000002.1"/>
</dbReference>
<comment type="similarity">
    <text evidence="1">Belongs to the class-IV pyridoxal-phosphate-dependent aminotransferase family.</text>
</comment>
<keyword evidence="2" id="KW-0032">Aminotransferase</keyword>
<dbReference type="InterPro" id="IPR050571">
    <property type="entry name" value="Class-IV_PLP-Dep_Aminotrnsfr"/>
</dbReference>
<dbReference type="SUPFAM" id="SSF56752">
    <property type="entry name" value="D-aminoacid aminotransferase-like PLP-dependent enzymes"/>
    <property type="match status" value="1"/>
</dbReference>
<dbReference type="InterPro" id="IPR043131">
    <property type="entry name" value="BCAT-like_N"/>
</dbReference>
<dbReference type="PANTHER" id="PTHR42743">
    <property type="entry name" value="AMINO-ACID AMINOTRANSFERASE"/>
    <property type="match status" value="1"/>
</dbReference>
<dbReference type="InterPro" id="IPR043132">
    <property type="entry name" value="BCAT-like_C"/>
</dbReference>
<dbReference type="Gene3D" id="3.20.10.10">
    <property type="entry name" value="D-amino Acid Aminotransferase, subunit A, domain 2"/>
    <property type="match status" value="1"/>
</dbReference>
<dbReference type="Proteomes" id="UP000664293">
    <property type="component" value="Unassembled WGS sequence"/>
</dbReference>
<protein>
    <submittedName>
        <fullName evidence="2">Aminotransferase class IV</fullName>
    </submittedName>
</protein>